<proteinExistence type="predicted"/>
<feature type="chain" id="PRO_5037938656" evidence="1">
    <location>
        <begin position="23"/>
        <end position="79"/>
    </location>
</feature>
<organism evidence="2 3">
    <name type="scientific">Ditylenchus dipsaci</name>
    <dbReference type="NCBI Taxonomy" id="166011"/>
    <lineage>
        <taxon>Eukaryota</taxon>
        <taxon>Metazoa</taxon>
        <taxon>Ecdysozoa</taxon>
        <taxon>Nematoda</taxon>
        <taxon>Chromadorea</taxon>
        <taxon>Rhabditida</taxon>
        <taxon>Tylenchina</taxon>
        <taxon>Tylenchomorpha</taxon>
        <taxon>Sphaerularioidea</taxon>
        <taxon>Anguinidae</taxon>
        <taxon>Anguininae</taxon>
        <taxon>Ditylenchus</taxon>
    </lineage>
</organism>
<name>A0A915CMM6_9BILA</name>
<dbReference type="Proteomes" id="UP000887574">
    <property type="component" value="Unplaced"/>
</dbReference>
<feature type="signal peptide" evidence="1">
    <location>
        <begin position="1"/>
        <end position="22"/>
    </location>
</feature>
<dbReference type="AlphaFoldDB" id="A0A915CMM6"/>
<protein>
    <submittedName>
        <fullName evidence="3">Uncharacterized protein</fullName>
    </submittedName>
</protein>
<reference evidence="3" key="1">
    <citation type="submission" date="2022-11" db="UniProtKB">
        <authorList>
            <consortium name="WormBaseParasite"/>
        </authorList>
    </citation>
    <scope>IDENTIFICATION</scope>
</reference>
<sequence length="79" mass="8646">MQYYQNFLTVLVCGLLAGQLNASPFSGKVEGDKCNPYIHIQECGENLVCRPFSCGPPGVLGYCQPVKNLNAKHKNLVNC</sequence>
<accession>A0A915CMM6</accession>
<evidence type="ECO:0000313" key="2">
    <source>
        <dbReference type="Proteomes" id="UP000887574"/>
    </source>
</evidence>
<evidence type="ECO:0000313" key="3">
    <source>
        <dbReference type="WBParaSite" id="jg1071"/>
    </source>
</evidence>
<evidence type="ECO:0000256" key="1">
    <source>
        <dbReference type="SAM" id="SignalP"/>
    </source>
</evidence>
<keyword evidence="2" id="KW-1185">Reference proteome</keyword>
<dbReference type="WBParaSite" id="jg1071">
    <property type="protein sequence ID" value="jg1071"/>
    <property type="gene ID" value="jg1071"/>
</dbReference>
<keyword evidence="1" id="KW-0732">Signal</keyword>